<reference evidence="1 2" key="1">
    <citation type="submission" date="2009-01" db="EMBL/GenBank/DDBJ databases">
        <authorList>
            <person name="Qin X."/>
            <person name="Bachman B."/>
            <person name="Battles P."/>
            <person name="Bell A."/>
            <person name="Bess C."/>
            <person name="Bickham C."/>
            <person name="Chaboub L."/>
            <person name="Chen D."/>
            <person name="Coyle M."/>
            <person name="Deiros D.R."/>
            <person name="Dinh H."/>
            <person name="Forbes L."/>
            <person name="Fowler G."/>
            <person name="Francisco L."/>
            <person name="Fu Q."/>
            <person name="Gubbala S."/>
            <person name="Hale W."/>
            <person name="Han Y."/>
            <person name="Hemphill L."/>
            <person name="Highlander S.K."/>
            <person name="Hirani K."/>
            <person name="Hogues M."/>
            <person name="Jackson L."/>
            <person name="Jakkamsetti A."/>
            <person name="Javaid M."/>
            <person name="Jiang H."/>
            <person name="Korchina V."/>
            <person name="Kovar C."/>
            <person name="Lara F."/>
            <person name="Lee S."/>
            <person name="Mata R."/>
            <person name="Mathew T."/>
            <person name="Moen C."/>
            <person name="Morales K."/>
            <person name="Munidasa M."/>
            <person name="Nazareth L."/>
            <person name="Ngo R."/>
            <person name="Nguyen L."/>
            <person name="Okwuonu G."/>
            <person name="Ongeri F."/>
            <person name="Patil S."/>
            <person name="Petrosino J."/>
            <person name="Pham C."/>
            <person name="Pham P."/>
            <person name="Pu L.-L."/>
            <person name="Puazo M."/>
            <person name="Raj R."/>
            <person name="Reid J."/>
            <person name="Rouhana J."/>
            <person name="Saada N."/>
            <person name="Shang Y."/>
            <person name="Simmons D."/>
            <person name="Thornton R."/>
            <person name="Warren J."/>
            <person name="Weissenberger G."/>
            <person name="Zhang J."/>
            <person name="Zhang L."/>
            <person name="Zhou C."/>
            <person name="Zhu D."/>
            <person name="Muzny D."/>
            <person name="Worley K."/>
            <person name="Gibbs R."/>
        </authorList>
    </citation>
    <scope>NUCLEOTIDE SEQUENCE [LARGE SCALE GENOMIC DNA]</scope>
    <source>
        <strain evidence="1 2">DSM 16047</strain>
    </source>
</reference>
<dbReference type="InterPro" id="IPR016618">
    <property type="entry name" value="UCP014422"/>
</dbReference>
<dbReference type="Proteomes" id="UP000005583">
    <property type="component" value="Unassembled WGS sequence"/>
</dbReference>
<protein>
    <submittedName>
        <fullName evidence="1">Uncharacterized protein</fullName>
    </submittedName>
</protein>
<keyword evidence="2" id="KW-1185">Reference proteome</keyword>
<dbReference type="eggNOG" id="ENOG502ZQQ1">
    <property type="taxonomic scope" value="Bacteria"/>
</dbReference>
<dbReference type="PIRSF" id="PIRSF014422">
    <property type="entry name" value="UCP014422"/>
    <property type="match status" value="1"/>
</dbReference>
<proteinExistence type="predicted"/>
<accession>C2EQQ5</accession>
<dbReference type="PATRIC" id="fig|525365.8.peg.1190"/>
<evidence type="ECO:0000313" key="1">
    <source>
        <dbReference type="EMBL" id="EEJ71058.1"/>
    </source>
</evidence>
<dbReference type="HOGENOM" id="CLU_142655_0_0_9"/>
<gene>
    <name evidence="1" type="ORF">HMPREF0548_2001</name>
</gene>
<comment type="caution">
    <text evidence="1">The sequence shown here is derived from an EMBL/GenBank/DDBJ whole genome shotgun (WGS) entry which is preliminary data.</text>
</comment>
<name>C2EQQ5_9LACO</name>
<dbReference type="EMBL" id="ACGU01000110">
    <property type="protein sequence ID" value="EEJ71058.1"/>
    <property type="molecule type" value="Genomic_DNA"/>
</dbReference>
<sequence>MMKKFPPIQKILEAYTAIADGHVKLQDGQAAVTSSNEVKTYTVTFKDGIYTSNDNATYWQGYAGYPILAVLLLQGKLPFNQELAQQFKNVNWNQVNQEYKRNYAKAASAVMEDKGIDQDKATAEMNKVADELKNLNITIKRGSLRPPKKLPASK</sequence>
<dbReference type="AlphaFoldDB" id="C2EQQ5"/>
<evidence type="ECO:0000313" key="2">
    <source>
        <dbReference type="Proteomes" id="UP000005583"/>
    </source>
</evidence>
<organism evidence="1 2">
    <name type="scientific">Lactobacillus ultunensis DSM 16047</name>
    <dbReference type="NCBI Taxonomy" id="525365"/>
    <lineage>
        <taxon>Bacteria</taxon>
        <taxon>Bacillati</taxon>
        <taxon>Bacillota</taxon>
        <taxon>Bacilli</taxon>
        <taxon>Lactobacillales</taxon>
        <taxon>Lactobacillaceae</taxon>
        <taxon>Lactobacillus</taxon>
    </lineage>
</organism>